<dbReference type="EMBL" id="UHDK01000003">
    <property type="protein sequence ID" value="SUQ38628.1"/>
    <property type="molecule type" value="Genomic_DNA"/>
</dbReference>
<evidence type="ECO:0000313" key="4">
    <source>
        <dbReference type="Proteomes" id="UP000255277"/>
    </source>
</evidence>
<dbReference type="Proteomes" id="UP000321057">
    <property type="component" value="Unassembled WGS sequence"/>
</dbReference>
<evidence type="ECO:0000259" key="1">
    <source>
        <dbReference type="Pfam" id="PF01370"/>
    </source>
</evidence>
<accession>A0A380SBV8</accession>
<gene>
    <name evidence="2" type="primary">wcaG</name>
    <name evidence="3" type="ORF">NCTC12195_05005</name>
    <name evidence="2" type="ORF">SGA02_23930</name>
</gene>
<dbReference type="Proteomes" id="UP000255277">
    <property type="component" value="Unassembled WGS sequence"/>
</dbReference>
<evidence type="ECO:0000313" key="3">
    <source>
        <dbReference type="EMBL" id="SUQ38628.1"/>
    </source>
</evidence>
<protein>
    <submittedName>
        <fullName evidence="3">UDP-glucose 4-epimerase</fullName>
    </submittedName>
</protein>
<dbReference type="CDD" id="cd08946">
    <property type="entry name" value="SDR_e"/>
    <property type="match status" value="1"/>
</dbReference>
<proteinExistence type="predicted"/>
<sequence>MKTVLITGGSGYIGTVLVTELLKKGYKVKLLDLMIYDNQVDVNNKNLTIYKMDIRENSIDKVLRGVDIVIHLASISNDPGYGISDETGYEINYEATKKLFEKCKEYNVKRFIYPSSCSVYGNINEDNIVESSKIMPLTNYAKCKFLCEDYILNNSTNEMTTVVLRPATVYGFSPRQRFDLLINKMVCEAFVEGKITVNNSECIRPNIYIKELVNIYLEIIESPSKLIHNQIFNVAQNNRKVLDLAYEVKSLFEKNVEVIKKGSKGDARSYSVNSNKIKSIVKVENLNFTTGLEELVKKLNDSYFVDPINNEFYYNALRQPQYFKNVFS</sequence>
<dbReference type="PANTHER" id="PTHR43245">
    <property type="entry name" value="BIFUNCTIONAL POLYMYXIN RESISTANCE PROTEIN ARNA"/>
    <property type="match status" value="1"/>
</dbReference>
<dbReference type="SUPFAM" id="SSF51735">
    <property type="entry name" value="NAD(P)-binding Rossmann-fold domains"/>
    <property type="match status" value="1"/>
</dbReference>
<dbReference type="EMBL" id="BKAX01000007">
    <property type="protein sequence ID" value="GEQ06565.1"/>
    <property type="molecule type" value="Genomic_DNA"/>
</dbReference>
<dbReference type="RefSeq" id="WP_052495451.1">
    <property type="nucleotide sequence ID" value="NZ_BKAX01000007.1"/>
</dbReference>
<organism evidence="3 4">
    <name type="scientific">Staphylococcus gallinarum</name>
    <dbReference type="NCBI Taxonomy" id="1293"/>
    <lineage>
        <taxon>Bacteria</taxon>
        <taxon>Bacillati</taxon>
        <taxon>Bacillota</taxon>
        <taxon>Bacilli</taxon>
        <taxon>Bacillales</taxon>
        <taxon>Staphylococcaceae</taxon>
        <taxon>Staphylococcus</taxon>
    </lineage>
</organism>
<feature type="domain" description="NAD-dependent epimerase/dehydratase" evidence="1">
    <location>
        <begin position="4"/>
        <end position="235"/>
    </location>
</feature>
<dbReference type="Pfam" id="PF01370">
    <property type="entry name" value="Epimerase"/>
    <property type="match status" value="1"/>
</dbReference>
<dbReference type="InterPro" id="IPR050177">
    <property type="entry name" value="Lipid_A_modif_metabolic_enz"/>
</dbReference>
<reference evidence="3 4" key="1">
    <citation type="submission" date="2018-06" db="EMBL/GenBank/DDBJ databases">
        <authorList>
            <consortium name="Pathogen Informatics"/>
            <person name="Doyle S."/>
        </authorList>
    </citation>
    <scope>NUCLEOTIDE SEQUENCE [LARGE SCALE GENOMIC DNA]</scope>
    <source>
        <strain evidence="3 4">NCTC12195</strain>
    </source>
</reference>
<reference evidence="2 5" key="2">
    <citation type="submission" date="2019-07" db="EMBL/GenBank/DDBJ databases">
        <title>Whole genome shotgun sequence of Staphylococcus gallinarum NBRC 109767.</title>
        <authorList>
            <person name="Hosoyama A."/>
            <person name="Uohara A."/>
            <person name="Ohji S."/>
            <person name="Ichikawa N."/>
        </authorList>
    </citation>
    <scope>NUCLEOTIDE SEQUENCE [LARGE SCALE GENOMIC DNA]</scope>
    <source>
        <strain evidence="2 5">NBRC 109767</strain>
    </source>
</reference>
<name>A0A380SBV8_STAGA</name>
<evidence type="ECO:0000313" key="5">
    <source>
        <dbReference type="Proteomes" id="UP000321057"/>
    </source>
</evidence>
<dbReference type="AlphaFoldDB" id="A0A380SBV8"/>
<evidence type="ECO:0000313" key="2">
    <source>
        <dbReference type="EMBL" id="GEQ06565.1"/>
    </source>
</evidence>
<dbReference type="InterPro" id="IPR001509">
    <property type="entry name" value="Epimerase_deHydtase"/>
</dbReference>
<dbReference type="InterPro" id="IPR036291">
    <property type="entry name" value="NAD(P)-bd_dom_sf"/>
</dbReference>
<dbReference type="Gene3D" id="3.40.50.720">
    <property type="entry name" value="NAD(P)-binding Rossmann-like Domain"/>
    <property type="match status" value="1"/>
</dbReference>
<dbReference type="PANTHER" id="PTHR43245:SF23">
    <property type="entry name" value="NAD(P)-BINDING DOMAIN-CONTAINING PROTEIN"/>
    <property type="match status" value="1"/>
</dbReference>
<keyword evidence="5" id="KW-1185">Reference proteome</keyword>